<protein>
    <recommendedName>
        <fullName evidence="17">Probable peptidoglycan glycosyltransferase FtsW</fullName>
        <ecNumber evidence="19">2.4.99.28</ecNumber>
    </recommendedName>
    <alternativeName>
        <fullName evidence="18">Cell division protein FtsW</fullName>
    </alternativeName>
    <alternativeName>
        <fullName evidence="15">Cell wall polymerase</fullName>
    </alternativeName>
    <alternativeName>
        <fullName evidence="14">Peptidoglycan polymerase</fullName>
    </alternativeName>
</protein>
<feature type="region of interest" description="Disordered" evidence="22">
    <location>
        <begin position="422"/>
        <end position="488"/>
    </location>
</feature>
<evidence type="ECO:0000256" key="5">
    <source>
        <dbReference type="ARBA" id="ARBA00022676"/>
    </source>
</evidence>
<evidence type="ECO:0000313" key="25">
    <source>
        <dbReference type="Proteomes" id="UP000606922"/>
    </source>
</evidence>
<dbReference type="PANTHER" id="PTHR30474:SF2">
    <property type="entry name" value="PEPTIDOGLYCAN GLYCOSYLTRANSFERASE FTSW-RELATED"/>
    <property type="match status" value="1"/>
</dbReference>
<evidence type="ECO:0000256" key="21">
    <source>
        <dbReference type="ARBA" id="ARBA00049966"/>
    </source>
</evidence>
<sequence length="488" mass="52158">MTTTRDPGTNRARTPRPPEPTESNEPNGSNRRTAPPKTDSPKTDSGPAVVVGVRKLFQAETPNYFLLLGTTIFLVAFGLVMVLSSSSVESHLESDDFFASFSKQGLFALIGVPFMLVASRMPITFWKRWAWPAIFVGMGLQLLVFVPGIGWGYGGNQNWIRIGNISAQPSEVLKLAVIVWIAFILTTKPGVMGNWKQLVLTIGPVAGAAIGLVLFGQDLGTVVVMALIVYACLFIAGVKLSWLVTSAVLIGTFGILFAFSGESRTERINAWINGCTTAQYETFCWQPTHGKWALASGGFFGVGLGNSKAKWSWLPEADNDYIFAIIGEELGLIGAVVVLVLFIVLAFAFIRVIRSNNDPFARIVTAGVGIWIVGQAFINIAVVLGVLPVLGVPLPLISAGGSALIATLLAIGVVLSFAREPSTAPDAPLAPGPRTAGSPRGRRQTPQAPTVAQTPAERSRLAAAERARSSQRAQASQRTQASQNRTTR</sequence>
<comment type="similarity">
    <text evidence="16">Belongs to the SEDS family. FtsW subfamily.</text>
</comment>
<keyword evidence="4 24" id="KW-0132">Cell division</keyword>
<feature type="transmembrane region" description="Helical" evidence="23">
    <location>
        <begin position="243"/>
        <end position="261"/>
    </location>
</feature>
<keyword evidence="8" id="KW-0133">Cell shape</keyword>
<dbReference type="EMBL" id="BMGB01000001">
    <property type="protein sequence ID" value="GGA94125.1"/>
    <property type="molecule type" value="Genomic_DNA"/>
</dbReference>
<dbReference type="Pfam" id="PF01098">
    <property type="entry name" value="FTSW_RODA_SPOVE"/>
    <property type="match status" value="1"/>
</dbReference>
<evidence type="ECO:0000256" key="18">
    <source>
        <dbReference type="ARBA" id="ARBA00041418"/>
    </source>
</evidence>
<reference evidence="24" key="1">
    <citation type="journal article" date="2014" name="Int. J. Syst. Evol. Microbiol.">
        <title>Complete genome sequence of Corynebacterium casei LMG S-19264T (=DSM 44701T), isolated from a smear-ripened cheese.</title>
        <authorList>
            <consortium name="US DOE Joint Genome Institute (JGI-PGF)"/>
            <person name="Walter F."/>
            <person name="Albersmeier A."/>
            <person name="Kalinowski J."/>
            <person name="Ruckert C."/>
        </authorList>
    </citation>
    <scope>NUCLEOTIDE SEQUENCE</scope>
    <source>
        <strain evidence="24">CGMCC 1.12813</strain>
    </source>
</reference>
<keyword evidence="6" id="KW-0808">Transferase</keyword>
<evidence type="ECO:0000256" key="7">
    <source>
        <dbReference type="ARBA" id="ARBA00022692"/>
    </source>
</evidence>
<keyword evidence="12" id="KW-0131">Cell cycle</keyword>
<evidence type="ECO:0000256" key="11">
    <source>
        <dbReference type="ARBA" id="ARBA00023136"/>
    </source>
</evidence>
<evidence type="ECO:0000256" key="8">
    <source>
        <dbReference type="ARBA" id="ARBA00022960"/>
    </source>
</evidence>
<keyword evidence="11 23" id="KW-0472">Membrane</keyword>
<evidence type="ECO:0000256" key="23">
    <source>
        <dbReference type="SAM" id="Phobius"/>
    </source>
</evidence>
<feature type="region of interest" description="Disordered" evidence="22">
    <location>
        <begin position="1"/>
        <end position="46"/>
    </location>
</feature>
<keyword evidence="13" id="KW-0961">Cell wall biogenesis/degradation</keyword>
<evidence type="ECO:0000256" key="10">
    <source>
        <dbReference type="ARBA" id="ARBA00022989"/>
    </source>
</evidence>
<dbReference type="GO" id="GO:0008955">
    <property type="term" value="F:peptidoglycan glycosyltransferase activity"/>
    <property type="evidence" value="ECO:0007669"/>
    <property type="project" value="UniProtKB-EC"/>
</dbReference>
<reference evidence="24" key="2">
    <citation type="submission" date="2020-09" db="EMBL/GenBank/DDBJ databases">
        <authorList>
            <person name="Sun Q."/>
            <person name="Zhou Y."/>
        </authorList>
    </citation>
    <scope>NUCLEOTIDE SEQUENCE</scope>
    <source>
        <strain evidence="24">CGMCC 1.12813</strain>
    </source>
</reference>
<proteinExistence type="inferred from homology"/>
<feature type="compositionally biased region" description="Basic and acidic residues" evidence="22">
    <location>
        <begin position="457"/>
        <end position="468"/>
    </location>
</feature>
<comment type="function">
    <text evidence="21">Peptidoglycan polymerase that is essential for cell division.</text>
</comment>
<evidence type="ECO:0000256" key="14">
    <source>
        <dbReference type="ARBA" id="ARBA00032370"/>
    </source>
</evidence>
<keyword evidence="5" id="KW-0328">Glycosyltransferase</keyword>
<feature type="transmembrane region" description="Helical" evidence="23">
    <location>
        <begin position="198"/>
        <end position="215"/>
    </location>
</feature>
<keyword evidence="25" id="KW-1185">Reference proteome</keyword>
<comment type="subcellular location">
    <subcellularLocation>
        <location evidence="1">Cell membrane</location>
        <topology evidence="1">Multi-pass membrane protein</topology>
    </subcellularLocation>
</comment>
<feature type="transmembrane region" description="Helical" evidence="23">
    <location>
        <begin position="321"/>
        <end position="350"/>
    </location>
</feature>
<evidence type="ECO:0000256" key="3">
    <source>
        <dbReference type="ARBA" id="ARBA00022475"/>
    </source>
</evidence>
<comment type="caution">
    <text evidence="24">The sequence shown here is derived from an EMBL/GenBank/DDBJ whole genome shotgun (WGS) entry which is preliminary data.</text>
</comment>
<organism evidence="24 25">
    <name type="scientific">Conyzicola nivalis</name>
    <dbReference type="NCBI Taxonomy" id="1477021"/>
    <lineage>
        <taxon>Bacteria</taxon>
        <taxon>Bacillati</taxon>
        <taxon>Actinomycetota</taxon>
        <taxon>Actinomycetes</taxon>
        <taxon>Micrococcales</taxon>
        <taxon>Microbacteriaceae</taxon>
        <taxon>Conyzicola</taxon>
    </lineage>
</organism>
<feature type="transmembrane region" description="Helical" evidence="23">
    <location>
        <begin position="172"/>
        <end position="191"/>
    </location>
</feature>
<accession>A0A916WFZ7</accession>
<feature type="transmembrane region" description="Helical" evidence="23">
    <location>
        <begin position="64"/>
        <end position="85"/>
    </location>
</feature>
<dbReference type="GO" id="GO:0051301">
    <property type="term" value="P:cell division"/>
    <property type="evidence" value="ECO:0007669"/>
    <property type="project" value="UniProtKB-KW"/>
</dbReference>
<keyword evidence="7 23" id="KW-0812">Transmembrane</keyword>
<dbReference type="AlphaFoldDB" id="A0A916WFZ7"/>
<evidence type="ECO:0000256" key="15">
    <source>
        <dbReference type="ARBA" id="ARBA00033270"/>
    </source>
</evidence>
<dbReference type="GO" id="GO:0071555">
    <property type="term" value="P:cell wall organization"/>
    <property type="evidence" value="ECO:0007669"/>
    <property type="project" value="UniProtKB-KW"/>
</dbReference>
<keyword evidence="9" id="KW-0573">Peptidoglycan synthesis</keyword>
<dbReference type="GO" id="GO:0009252">
    <property type="term" value="P:peptidoglycan biosynthetic process"/>
    <property type="evidence" value="ECO:0007669"/>
    <property type="project" value="UniProtKB-KW"/>
</dbReference>
<dbReference type="RefSeq" id="WP_188509202.1">
    <property type="nucleotide sequence ID" value="NZ_BMGB01000001.1"/>
</dbReference>
<evidence type="ECO:0000256" key="9">
    <source>
        <dbReference type="ARBA" id="ARBA00022984"/>
    </source>
</evidence>
<dbReference type="InterPro" id="IPR018365">
    <property type="entry name" value="Cell_cycle_FtsW-rel_CS"/>
</dbReference>
<evidence type="ECO:0000256" key="16">
    <source>
        <dbReference type="ARBA" id="ARBA00038053"/>
    </source>
</evidence>
<feature type="compositionally biased region" description="Low complexity" evidence="22">
    <location>
        <begin position="470"/>
        <end position="488"/>
    </location>
</feature>
<dbReference type="GO" id="GO:0032153">
    <property type="term" value="C:cell division site"/>
    <property type="evidence" value="ECO:0007669"/>
    <property type="project" value="TreeGrafter"/>
</dbReference>
<keyword evidence="10 23" id="KW-1133">Transmembrane helix</keyword>
<feature type="compositionally biased region" description="Polar residues" evidence="22">
    <location>
        <begin position="444"/>
        <end position="453"/>
    </location>
</feature>
<gene>
    <name evidence="24" type="ORF">GCM10010979_05800</name>
</gene>
<dbReference type="InterPro" id="IPR013437">
    <property type="entry name" value="FtsW"/>
</dbReference>
<evidence type="ECO:0000256" key="19">
    <source>
        <dbReference type="ARBA" id="ARBA00044770"/>
    </source>
</evidence>
<dbReference type="GO" id="GO:0008360">
    <property type="term" value="P:regulation of cell shape"/>
    <property type="evidence" value="ECO:0007669"/>
    <property type="project" value="UniProtKB-KW"/>
</dbReference>
<comment type="catalytic activity">
    <reaction evidence="20">
        <text>[GlcNAc-(1-&gt;4)-Mur2Ac(oyl-L-Ala-gamma-D-Glu-L-Lys-D-Ala-D-Ala)](n)-di-trans,octa-cis-undecaprenyl diphosphate + beta-D-GlcNAc-(1-&gt;4)-Mur2Ac(oyl-L-Ala-gamma-D-Glu-L-Lys-D-Ala-D-Ala)-di-trans,octa-cis-undecaprenyl diphosphate = [GlcNAc-(1-&gt;4)-Mur2Ac(oyl-L-Ala-gamma-D-Glu-L-Lys-D-Ala-D-Ala)](n+1)-di-trans,octa-cis-undecaprenyl diphosphate + di-trans,octa-cis-undecaprenyl diphosphate + H(+)</text>
        <dbReference type="Rhea" id="RHEA:23708"/>
        <dbReference type="Rhea" id="RHEA-COMP:9602"/>
        <dbReference type="Rhea" id="RHEA-COMP:9603"/>
        <dbReference type="ChEBI" id="CHEBI:15378"/>
        <dbReference type="ChEBI" id="CHEBI:58405"/>
        <dbReference type="ChEBI" id="CHEBI:60033"/>
        <dbReference type="ChEBI" id="CHEBI:78435"/>
        <dbReference type="EC" id="2.4.99.28"/>
    </reaction>
</comment>
<dbReference type="InterPro" id="IPR001182">
    <property type="entry name" value="FtsW/RodA"/>
</dbReference>
<evidence type="ECO:0000256" key="22">
    <source>
        <dbReference type="SAM" id="MobiDB-lite"/>
    </source>
</evidence>
<feature type="transmembrane region" description="Helical" evidence="23">
    <location>
        <begin position="129"/>
        <end position="152"/>
    </location>
</feature>
<evidence type="ECO:0000256" key="1">
    <source>
        <dbReference type="ARBA" id="ARBA00004651"/>
    </source>
</evidence>
<evidence type="ECO:0000256" key="13">
    <source>
        <dbReference type="ARBA" id="ARBA00023316"/>
    </source>
</evidence>
<dbReference type="PANTHER" id="PTHR30474">
    <property type="entry name" value="CELL CYCLE PROTEIN"/>
    <property type="match status" value="1"/>
</dbReference>
<evidence type="ECO:0000256" key="4">
    <source>
        <dbReference type="ARBA" id="ARBA00022618"/>
    </source>
</evidence>
<feature type="transmembrane region" description="Helical" evidence="23">
    <location>
        <begin position="97"/>
        <end position="117"/>
    </location>
</feature>
<evidence type="ECO:0000313" key="24">
    <source>
        <dbReference type="EMBL" id="GGA94125.1"/>
    </source>
</evidence>
<evidence type="ECO:0000256" key="20">
    <source>
        <dbReference type="ARBA" id="ARBA00049902"/>
    </source>
</evidence>
<dbReference type="GO" id="GO:0015648">
    <property type="term" value="F:lipid-linked peptidoglycan transporter activity"/>
    <property type="evidence" value="ECO:0007669"/>
    <property type="project" value="TreeGrafter"/>
</dbReference>
<dbReference type="PROSITE" id="PS00428">
    <property type="entry name" value="FTSW_RODA_SPOVE"/>
    <property type="match status" value="1"/>
</dbReference>
<dbReference type="GO" id="GO:0005886">
    <property type="term" value="C:plasma membrane"/>
    <property type="evidence" value="ECO:0007669"/>
    <property type="project" value="UniProtKB-SubCell"/>
</dbReference>
<dbReference type="NCBIfam" id="TIGR02614">
    <property type="entry name" value="ftsW"/>
    <property type="match status" value="1"/>
</dbReference>
<evidence type="ECO:0000256" key="6">
    <source>
        <dbReference type="ARBA" id="ARBA00022679"/>
    </source>
</evidence>
<dbReference type="EC" id="2.4.99.28" evidence="19"/>
<keyword evidence="3" id="KW-1003">Cell membrane</keyword>
<dbReference type="Proteomes" id="UP000606922">
    <property type="component" value="Unassembled WGS sequence"/>
</dbReference>
<comment type="pathway">
    <text evidence="2">Cell wall biogenesis; peptidoglycan biosynthesis.</text>
</comment>
<evidence type="ECO:0000256" key="12">
    <source>
        <dbReference type="ARBA" id="ARBA00023306"/>
    </source>
</evidence>
<name>A0A916WFZ7_9MICO</name>
<evidence type="ECO:0000256" key="17">
    <source>
        <dbReference type="ARBA" id="ARBA00041185"/>
    </source>
</evidence>
<feature type="transmembrane region" description="Helical" evidence="23">
    <location>
        <begin position="362"/>
        <end position="390"/>
    </location>
</feature>
<feature type="transmembrane region" description="Helical" evidence="23">
    <location>
        <begin position="221"/>
        <end position="238"/>
    </location>
</feature>
<evidence type="ECO:0000256" key="2">
    <source>
        <dbReference type="ARBA" id="ARBA00004752"/>
    </source>
</evidence>
<feature type="transmembrane region" description="Helical" evidence="23">
    <location>
        <begin position="396"/>
        <end position="418"/>
    </location>
</feature>